<accession>N9LZJ4</accession>
<reference evidence="2 3" key="1">
    <citation type="submission" date="2013-02" db="EMBL/GenBank/DDBJ databases">
        <title>The Genome Sequence of Acinetobacter sp. ANC 3862.</title>
        <authorList>
            <consortium name="The Broad Institute Genome Sequencing Platform"/>
            <consortium name="The Broad Institute Genome Sequencing Center for Infectious Disease"/>
            <person name="Cerqueira G."/>
            <person name="Feldgarden M."/>
            <person name="Courvalin P."/>
            <person name="Perichon B."/>
            <person name="Grillot-Courvalin C."/>
            <person name="Clermont D."/>
            <person name="Rocha E."/>
            <person name="Yoon E.-J."/>
            <person name="Nemec A."/>
            <person name="Walker B."/>
            <person name="Young S.K."/>
            <person name="Zeng Q."/>
            <person name="Gargeya S."/>
            <person name="Fitzgerald M."/>
            <person name="Haas B."/>
            <person name="Abouelleil A."/>
            <person name="Alvarado L."/>
            <person name="Arachchi H.M."/>
            <person name="Berlin A.M."/>
            <person name="Chapman S.B."/>
            <person name="Dewar J."/>
            <person name="Goldberg J."/>
            <person name="Griggs A."/>
            <person name="Gujja S."/>
            <person name="Hansen M."/>
            <person name="Howarth C."/>
            <person name="Imamovic A."/>
            <person name="Larimer J."/>
            <person name="McCowan C."/>
            <person name="Murphy C."/>
            <person name="Neiman D."/>
            <person name="Pearson M."/>
            <person name="Priest M."/>
            <person name="Roberts A."/>
            <person name="Saif S."/>
            <person name="Shea T."/>
            <person name="Sisk P."/>
            <person name="Sykes S."/>
            <person name="Wortman J."/>
            <person name="Nusbaum C."/>
            <person name="Birren B."/>
        </authorList>
    </citation>
    <scope>NUCLEOTIDE SEQUENCE [LARGE SCALE GENOMIC DNA]</scope>
    <source>
        <strain evidence="2 3">ANC 3862</strain>
    </source>
</reference>
<proteinExistence type="predicted"/>
<dbReference type="Proteomes" id="UP000013248">
    <property type="component" value="Unassembled WGS sequence"/>
</dbReference>
<gene>
    <name evidence="2" type="ORF">F900_01424</name>
</gene>
<dbReference type="AlphaFoldDB" id="N9LZJ4"/>
<dbReference type="PATRIC" id="fig|1217705.3.peg.1369"/>
<dbReference type="STRING" id="1217705.F900_01424"/>
<dbReference type="Pfam" id="PF19580">
    <property type="entry name" value="Exo_endo_phos_3"/>
    <property type="match status" value="1"/>
</dbReference>
<dbReference type="eggNOG" id="COG2374">
    <property type="taxonomic scope" value="Bacteria"/>
</dbReference>
<dbReference type="HOGENOM" id="CLU_076088_0_0_6"/>
<sequence length="295" mass="34556">MKNFELSIIWWNTSLSPPISSKRDQSSDEERIAIASIIKLFMENDYQFICLGEVGPEDLDFFERNISPQALGYFCAKGIDGVGRTFFDTCIYYKKSHDLIRSDNSDVTNFKMSSGTRTFKYGQKYSFLINKEEKITLYLSHWPSRLNDVSLQVSSIAERLRINIEDEMTQTENIILIGDYNVEPYDPSIVHHLQTSREKTIVQKKPNIFYNPCWKFLIPPPNSHKFKSHGTYFYANGNFHNWHVIDQIMFSNSFLTHKWDLQDKYINIVNIPDYLDGKKYIFSDHNPLSAIILRK</sequence>
<name>N9LZJ4_9GAMM</name>
<dbReference type="GO" id="GO:0003824">
    <property type="term" value="F:catalytic activity"/>
    <property type="evidence" value="ECO:0007669"/>
    <property type="project" value="InterPro"/>
</dbReference>
<dbReference type="RefSeq" id="WP_005216198.1">
    <property type="nucleotide sequence ID" value="NZ_KB850089.1"/>
</dbReference>
<dbReference type="EMBL" id="APRP01000016">
    <property type="protein sequence ID" value="ENX01664.1"/>
    <property type="molecule type" value="Genomic_DNA"/>
</dbReference>
<dbReference type="SUPFAM" id="SSF56219">
    <property type="entry name" value="DNase I-like"/>
    <property type="match status" value="1"/>
</dbReference>
<dbReference type="InterPro" id="IPR005135">
    <property type="entry name" value="Endo/exonuclease/phosphatase"/>
</dbReference>
<comment type="caution">
    <text evidence="2">The sequence shown here is derived from an EMBL/GenBank/DDBJ whole genome shotgun (WGS) entry which is preliminary data.</text>
</comment>
<evidence type="ECO:0000313" key="3">
    <source>
        <dbReference type="Proteomes" id="UP000013248"/>
    </source>
</evidence>
<dbReference type="InterPro" id="IPR036691">
    <property type="entry name" value="Endo/exonu/phosph_ase_sf"/>
</dbReference>
<protein>
    <recommendedName>
        <fullName evidence="1">Endonuclease/exonuclease/phosphatase domain-containing protein</fullName>
    </recommendedName>
</protein>
<evidence type="ECO:0000313" key="2">
    <source>
        <dbReference type="EMBL" id="ENX01664.1"/>
    </source>
</evidence>
<evidence type="ECO:0000259" key="1">
    <source>
        <dbReference type="Pfam" id="PF19580"/>
    </source>
</evidence>
<organism evidence="2 3">
    <name type="scientific">Acinetobacter modestus</name>
    <dbReference type="NCBI Taxonomy" id="1776740"/>
    <lineage>
        <taxon>Bacteria</taxon>
        <taxon>Pseudomonadati</taxon>
        <taxon>Pseudomonadota</taxon>
        <taxon>Gammaproteobacteria</taxon>
        <taxon>Moraxellales</taxon>
        <taxon>Moraxellaceae</taxon>
        <taxon>Acinetobacter</taxon>
    </lineage>
</organism>
<feature type="domain" description="Endonuclease/exonuclease/phosphatase" evidence="1">
    <location>
        <begin position="131"/>
        <end position="259"/>
    </location>
</feature>
<dbReference type="Gene3D" id="3.60.10.10">
    <property type="entry name" value="Endonuclease/exonuclease/phosphatase"/>
    <property type="match status" value="1"/>
</dbReference>